<dbReference type="Pfam" id="PF07238">
    <property type="entry name" value="PilZ"/>
    <property type="match status" value="1"/>
</dbReference>
<dbReference type="STRING" id="1519643.SAMN06295933_3404"/>
<organism evidence="2 3">
    <name type="scientific">Desulfovibrio gilichinskyi</name>
    <dbReference type="NCBI Taxonomy" id="1519643"/>
    <lineage>
        <taxon>Bacteria</taxon>
        <taxon>Pseudomonadati</taxon>
        <taxon>Thermodesulfobacteriota</taxon>
        <taxon>Desulfovibrionia</taxon>
        <taxon>Desulfovibrionales</taxon>
        <taxon>Desulfovibrionaceae</taxon>
        <taxon>Desulfovibrio</taxon>
    </lineage>
</organism>
<dbReference type="Gene3D" id="2.40.10.220">
    <property type="entry name" value="predicted glycosyltransferase like domains"/>
    <property type="match status" value="1"/>
</dbReference>
<feature type="domain" description="PilZ" evidence="1">
    <location>
        <begin position="110"/>
        <end position="208"/>
    </location>
</feature>
<sequence length="220" mass="24969">MASNEKISIIAFVDSPEPYKKSKLISEFNIKYCSTLDNFIHEVLEEKFTGLILDIQKVMRTPAYARNRIFSVAANRSLIRTKVESDKVVFVDDLSNFKQCCIDSNCIMTRINERVKINIPIRISSENDPAMANSFAGIIQNISASGCFISTTADIFDQDFLHLKFTDLSNKLPIYAGIRWIKSTDDNMEGVGVKFITIEPEQFSELQQKYITPNLKSNDS</sequence>
<dbReference type="AlphaFoldDB" id="A0A1X7EW09"/>
<dbReference type="GO" id="GO:0035438">
    <property type="term" value="F:cyclic-di-GMP binding"/>
    <property type="evidence" value="ECO:0007669"/>
    <property type="project" value="InterPro"/>
</dbReference>
<evidence type="ECO:0000313" key="3">
    <source>
        <dbReference type="Proteomes" id="UP000192906"/>
    </source>
</evidence>
<dbReference type="InterPro" id="IPR009875">
    <property type="entry name" value="PilZ_domain"/>
</dbReference>
<dbReference type="OrthoDB" id="5453332at2"/>
<protein>
    <submittedName>
        <fullName evidence="2">PilZ domain-containing protein</fullName>
    </submittedName>
</protein>
<evidence type="ECO:0000259" key="1">
    <source>
        <dbReference type="Pfam" id="PF07238"/>
    </source>
</evidence>
<name>A0A1X7EW09_9BACT</name>
<proteinExistence type="predicted"/>
<dbReference type="EMBL" id="FWZU01000007">
    <property type="protein sequence ID" value="SMF41328.1"/>
    <property type="molecule type" value="Genomic_DNA"/>
</dbReference>
<reference evidence="3" key="1">
    <citation type="submission" date="2017-04" db="EMBL/GenBank/DDBJ databases">
        <authorList>
            <person name="Varghese N."/>
            <person name="Submissions S."/>
        </authorList>
    </citation>
    <scope>NUCLEOTIDE SEQUENCE [LARGE SCALE GENOMIC DNA]</scope>
    <source>
        <strain evidence="3">K3S</strain>
    </source>
</reference>
<keyword evidence="3" id="KW-1185">Reference proteome</keyword>
<dbReference type="Proteomes" id="UP000192906">
    <property type="component" value="Unassembled WGS sequence"/>
</dbReference>
<accession>A0A1X7EW09</accession>
<evidence type="ECO:0000313" key="2">
    <source>
        <dbReference type="EMBL" id="SMF41328.1"/>
    </source>
</evidence>
<gene>
    <name evidence="2" type="ORF">SAMN06295933_3404</name>
</gene>
<dbReference type="RefSeq" id="WP_085104430.1">
    <property type="nucleotide sequence ID" value="NZ_FWZU01000007.1"/>
</dbReference>
<dbReference type="SUPFAM" id="SSF141371">
    <property type="entry name" value="PilZ domain-like"/>
    <property type="match status" value="1"/>
</dbReference>